<gene>
    <name evidence="1" type="ORF">L195_g055498</name>
</gene>
<protein>
    <submittedName>
        <fullName evidence="1">Uncharacterized protein</fullName>
    </submittedName>
</protein>
<evidence type="ECO:0000313" key="2">
    <source>
        <dbReference type="Proteomes" id="UP000236291"/>
    </source>
</evidence>
<organism evidence="1 2">
    <name type="scientific">Trifolium pratense</name>
    <name type="common">Red clover</name>
    <dbReference type="NCBI Taxonomy" id="57577"/>
    <lineage>
        <taxon>Eukaryota</taxon>
        <taxon>Viridiplantae</taxon>
        <taxon>Streptophyta</taxon>
        <taxon>Embryophyta</taxon>
        <taxon>Tracheophyta</taxon>
        <taxon>Spermatophyta</taxon>
        <taxon>Magnoliopsida</taxon>
        <taxon>eudicotyledons</taxon>
        <taxon>Gunneridae</taxon>
        <taxon>Pentapetalae</taxon>
        <taxon>rosids</taxon>
        <taxon>fabids</taxon>
        <taxon>Fabales</taxon>
        <taxon>Fabaceae</taxon>
        <taxon>Papilionoideae</taxon>
        <taxon>50 kb inversion clade</taxon>
        <taxon>NPAAA clade</taxon>
        <taxon>Hologalegina</taxon>
        <taxon>IRL clade</taxon>
        <taxon>Trifolieae</taxon>
        <taxon>Trifolium</taxon>
    </lineage>
</organism>
<proteinExistence type="predicted"/>
<name>A0A2K3KLR3_TRIPR</name>
<reference evidence="1 2" key="1">
    <citation type="journal article" date="2014" name="Am. J. Bot.">
        <title>Genome assembly and annotation for red clover (Trifolium pratense; Fabaceae).</title>
        <authorList>
            <person name="Istvanek J."/>
            <person name="Jaros M."/>
            <person name="Krenek A."/>
            <person name="Repkova J."/>
        </authorList>
    </citation>
    <scope>NUCLEOTIDE SEQUENCE [LARGE SCALE GENOMIC DNA]</scope>
    <source>
        <strain evidence="2">cv. Tatra</strain>
        <tissue evidence="1">Young leaves</tissue>
    </source>
</reference>
<feature type="non-terminal residue" evidence="1">
    <location>
        <position position="42"/>
    </location>
</feature>
<dbReference type="Proteomes" id="UP000236291">
    <property type="component" value="Unassembled WGS sequence"/>
</dbReference>
<sequence length="42" mass="4545">MGRSLLFRDRELESSGVFVGRANVFSGGLKAEECPSSLDVDL</sequence>
<dbReference type="AlphaFoldDB" id="A0A2K3KLR3"/>
<accession>A0A2K3KLR3</accession>
<reference evidence="1 2" key="2">
    <citation type="journal article" date="2017" name="Front. Plant Sci.">
        <title>Gene Classification and Mining of Molecular Markers Useful in Red Clover (Trifolium pratense) Breeding.</title>
        <authorList>
            <person name="Istvanek J."/>
            <person name="Dluhosova J."/>
            <person name="Dluhos P."/>
            <person name="Patkova L."/>
            <person name="Nedelnik J."/>
            <person name="Repkova J."/>
        </authorList>
    </citation>
    <scope>NUCLEOTIDE SEQUENCE [LARGE SCALE GENOMIC DNA]</scope>
    <source>
        <strain evidence="2">cv. Tatra</strain>
        <tissue evidence="1">Young leaves</tissue>
    </source>
</reference>
<evidence type="ECO:0000313" key="1">
    <source>
        <dbReference type="EMBL" id="PNX67199.1"/>
    </source>
</evidence>
<comment type="caution">
    <text evidence="1">The sequence shown here is derived from an EMBL/GenBank/DDBJ whole genome shotgun (WGS) entry which is preliminary data.</text>
</comment>
<dbReference type="EMBL" id="ASHM01101321">
    <property type="protein sequence ID" value="PNX67199.1"/>
    <property type="molecule type" value="Genomic_DNA"/>
</dbReference>